<dbReference type="GO" id="GO:0006313">
    <property type="term" value="P:DNA transposition"/>
    <property type="evidence" value="ECO:0007669"/>
    <property type="project" value="InterPro"/>
</dbReference>
<evidence type="ECO:0000259" key="7">
    <source>
        <dbReference type="Pfam" id="PF05598"/>
    </source>
</evidence>
<evidence type="ECO:0000259" key="6">
    <source>
        <dbReference type="Pfam" id="PF01609"/>
    </source>
</evidence>
<dbReference type="InterPro" id="IPR002559">
    <property type="entry name" value="Transposase_11"/>
</dbReference>
<comment type="similarity">
    <text evidence="2">Belongs to the transposase 11 family.</text>
</comment>
<reference evidence="8 9" key="1">
    <citation type="submission" date="2020-05" db="EMBL/GenBank/DDBJ databases">
        <title>Complete genome sequence of of a novel Thermoleptolyngbya strain isolated from hot springs of Ganzi, Sichuan China.</title>
        <authorList>
            <person name="Tang J."/>
            <person name="Daroch M."/>
            <person name="Li L."/>
            <person name="Waleron K."/>
            <person name="Waleron M."/>
            <person name="Waleron M."/>
        </authorList>
    </citation>
    <scope>NUCLEOTIDE SEQUENCE [LARGE SCALE GENOMIC DNA]</scope>
    <source>
        <strain evidence="8 9">PKUAC-SCTA183</strain>
    </source>
</reference>
<feature type="domain" description="Transposase InsH N-terminal" evidence="7">
    <location>
        <begin position="2"/>
        <end position="43"/>
    </location>
</feature>
<keyword evidence="9" id="KW-1185">Reference proteome</keyword>
<dbReference type="GO" id="GO:0004803">
    <property type="term" value="F:transposase activity"/>
    <property type="evidence" value="ECO:0007669"/>
    <property type="project" value="InterPro"/>
</dbReference>
<keyword evidence="4" id="KW-0238">DNA-binding</keyword>
<evidence type="ECO:0000313" key="9">
    <source>
        <dbReference type="Proteomes" id="UP000505210"/>
    </source>
</evidence>
<dbReference type="InterPro" id="IPR047959">
    <property type="entry name" value="Transpos_IS5"/>
</dbReference>
<dbReference type="InterPro" id="IPR008490">
    <property type="entry name" value="Transposase_InsH_N"/>
</dbReference>
<name>A0A6M8B7Y1_9CYAN</name>
<keyword evidence="3" id="KW-0815">Transposition</keyword>
<comment type="function">
    <text evidence="1">Involved in the transposition of the insertion sequence IS5.</text>
</comment>
<evidence type="ECO:0000256" key="5">
    <source>
        <dbReference type="ARBA" id="ARBA00023172"/>
    </source>
</evidence>
<evidence type="ECO:0000256" key="3">
    <source>
        <dbReference type="ARBA" id="ARBA00022578"/>
    </source>
</evidence>
<dbReference type="Pfam" id="PF05598">
    <property type="entry name" value="DUF772"/>
    <property type="match status" value="1"/>
</dbReference>
<dbReference type="EMBL" id="CP053661">
    <property type="protein sequence ID" value="QKD80817.1"/>
    <property type="molecule type" value="Genomic_DNA"/>
</dbReference>
<evidence type="ECO:0000313" key="8">
    <source>
        <dbReference type="EMBL" id="QKD80817.1"/>
    </source>
</evidence>
<evidence type="ECO:0000256" key="4">
    <source>
        <dbReference type="ARBA" id="ARBA00023125"/>
    </source>
</evidence>
<organism evidence="8 9">
    <name type="scientific">Thermoleptolyngbya sichuanensis A183</name>
    <dbReference type="NCBI Taxonomy" id="2737172"/>
    <lineage>
        <taxon>Bacteria</taxon>
        <taxon>Bacillati</taxon>
        <taxon>Cyanobacteriota</taxon>
        <taxon>Cyanophyceae</taxon>
        <taxon>Oculatellales</taxon>
        <taxon>Oculatellaceae</taxon>
        <taxon>Thermoleptolyngbya</taxon>
        <taxon>Thermoleptolyngbya sichuanensis</taxon>
    </lineage>
</organism>
<dbReference type="NCBIfam" id="NF033581">
    <property type="entry name" value="transpos_IS5_4"/>
    <property type="match status" value="1"/>
</dbReference>
<sequence>MCNISDEELEDQVSDRLSFMQFTGFSLSDEVPDATTVWLFRKQLIEQGLIEALFEQFDGYLIKQGYAAKGGQIVDATLIPVPQQHNSDSENQQLKQGEIPQDWQDKPHRLAQKDTDARWTKKRGVYHFGYKNHVSIDAEYGLIRQYQVTDAAVHDSQVLGHLLDDDNEADSLWADSAPTQRGD</sequence>
<dbReference type="GO" id="GO:0003677">
    <property type="term" value="F:DNA binding"/>
    <property type="evidence" value="ECO:0007669"/>
    <property type="project" value="UniProtKB-KW"/>
</dbReference>
<dbReference type="AlphaFoldDB" id="A0A6M8B7Y1"/>
<evidence type="ECO:0000256" key="1">
    <source>
        <dbReference type="ARBA" id="ARBA00003544"/>
    </source>
</evidence>
<dbReference type="Proteomes" id="UP000505210">
    <property type="component" value="Chromosome"/>
</dbReference>
<dbReference type="Pfam" id="PF01609">
    <property type="entry name" value="DDE_Tnp_1"/>
    <property type="match status" value="1"/>
</dbReference>
<dbReference type="PANTHER" id="PTHR35604">
    <property type="entry name" value="TRANSPOSASE INSH FOR INSERTION SEQUENCE ELEMENT IS5A-RELATED"/>
    <property type="match status" value="1"/>
</dbReference>
<proteinExistence type="inferred from homology"/>
<gene>
    <name evidence="8" type="ORF">HPC62_00295</name>
</gene>
<keyword evidence="5" id="KW-0233">DNA recombination</keyword>
<dbReference type="RefSeq" id="WP_172353249.1">
    <property type="nucleotide sequence ID" value="NZ_CP053661.1"/>
</dbReference>
<feature type="domain" description="Transposase IS4-like" evidence="6">
    <location>
        <begin position="70"/>
        <end position="177"/>
    </location>
</feature>
<accession>A0A6M8B7Y1</accession>
<dbReference type="KEGG" id="theu:HPC62_00295"/>
<protein>
    <submittedName>
        <fullName evidence="8">IS5 family transposase</fullName>
    </submittedName>
</protein>
<evidence type="ECO:0000256" key="2">
    <source>
        <dbReference type="ARBA" id="ARBA00010075"/>
    </source>
</evidence>
<dbReference type="PANTHER" id="PTHR35604:SF2">
    <property type="entry name" value="TRANSPOSASE INSH FOR INSERTION SEQUENCE ELEMENT IS5A-RELATED"/>
    <property type="match status" value="1"/>
</dbReference>